<organism evidence="1 2">
    <name type="scientific">Suillus discolor</name>
    <dbReference type="NCBI Taxonomy" id="1912936"/>
    <lineage>
        <taxon>Eukaryota</taxon>
        <taxon>Fungi</taxon>
        <taxon>Dikarya</taxon>
        <taxon>Basidiomycota</taxon>
        <taxon>Agaricomycotina</taxon>
        <taxon>Agaricomycetes</taxon>
        <taxon>Agaricomycetidae</taxon>
        <taxon>Boletales</taxon>
        <taxon>Suillineae</taxon>
        <taxon>Suillaceae</taxon>
        <taxon>Suillus</taxon>
    </lineage>
</organism>
<sequence>MSSSELQYIVELSGQHLLLISNMDNHIPISKRLQELKDKAHAWFSVDIRSAKTFSIPKVVWSNSFVADGHIYMWDKIDDTATIIPIFPKPSQQTIKRNWPPGTLCTVPNSTNLRVLMDPAQNLIAVVYVNHERLFINLRALDDDSFHPQAAGLTLFLSELPGYDDHMDSESLRLKVMGRYIALQCTSSKYNMWQLQIWNWQHSTTSDSVLRVSNKCPWRIHFCFFGNDRLLVFAEDLKLYSIEDMSQTPELLASFMLHTQLRYTTACLLPVDDIACSSQPQWGLNAPIVYVISTRIFLRSFRSGSSDANTVEIVHLSGNRVLLLFPVPERISNHNSVTRRISKLSKLRIMDFSPLAVMNRWGLGRVVRKPSTLDITGCEEHLTTFLPYVEVILDREFGADKLTDIWMDRDKIYLLSNELEVINV</sequence>
<accession>A0A9P7F6B7</accession>
<gene>
    <name evidence="1" type="ORF">F5147DRAFT_774250</name>
</gene>
<dbReference type="AlphaFoldDB" id="A0A9P7F6B7"/>
<keyword evidence="2" id="KW-1185">Reference proteome</keyword>
<dbReference type="Proteomes" id="UP000823399">
    <property type="component" value="Unassembled WGS sequence"/>
</dbReference>
<evidence type="ECO:0000313" key="2">
    <source>
        <dbReference type="Proteomes" id="UP000823399"/>
    </source>
</evidence>
<proteinExistence type="predicted"/>
<dbReference type="EMBL" id="JABBWM010000031">
    <property type="protein sequence ID" value="KAG2107419.1"/>
    <property type="molecule type" value="Genomic_DNA"/>
</dbReference>
<name>A0A9P7F6B7_9AGAM</name>
<comment type="caution">
    <text evidence="1">The sequence shown here is derived from an EMBL/GenBank/DDBJ whole genome shotgun (WGS) entry which is preliminary data.</text>
</comment>
<dbReference type="OrthoDB" id="2745718at2759"/>
<protein>
    <submittedName>
        <fullName evidence="1">Uncharacterized protein</fullName>
    </submittedName>
</protein>
<reference evidence="1" key="1">
    <citation type="journal article" date="2020" name="New Phytol.">
        <title>Comparative genomics reveals dynamic genome evolution in host specialist ectomycorrhizal fungi.</title>
        <authorList>
            <person name="Lofgren L.A."/>
            <person name="Nguyen N.H."/>
            <person name="Vilgalys R."/>
            <person name="Ruytinx J."/>
            <person name="Liao H.L."/>
            <person name="Branco S."/>
            <person name="Kuo A."/>
            <person name="LaButti K."/>
            <person name="Lipzen A."/>
            <person name="Andreopoulos W."/>
            <person name="Pangilinan J."/>
            <person name="Riley R."/>
            <person name="Hundley H."/>
            <person name="Na H."/>
            <person name="Barry K."/>
            <person name="Grigoriev I.V."/>
            <person name="Stajich J.E."/>
            <person name="Kennedy P.G."/>
        </authorList>
    </citation>
    <scope>NUCLEOTIDE SEQUENCE</scope>
    <source>
        <strain evidence="1">FC423</strain>
    </source>
</reference>
<evidence type="ECO:0000313" key="1">
    <source>
        <dbReference type="EMBL" id="KAG2107419.1"/>
    </source>
</evidence>
<dbReference type="GeneID" id="64703840"/>
<dbReference type="RefSeq" id="XP_041292233.1">
    <property type="nucleotide sequence ID" value="XM_041441581.1"/>
</dbReference>